<evidence type="ECO:0000256" key="5">
    <source>
        <dbReference type="ARBA" id="ARBA00022840"/>
    </source>
</evidence>
<evidence type="ECO:0000256" key="7">
    <source>
        <dbReference type="ARBA" id="ARBA00023136"/>
    </source>
</evidence>
<dbReference type="Pfam" id="PF00005">
    <property type="entry name" value="ABC_tran"/>
    <property type="match status" value="1"/>
</dbReference>
<dbReference type="InterPro" id="IPR003439">
    <property type="entry name" value="ABC_transporter-like_ATP-bd"/>
</dbReference>
<dbReference type="SUPFAM" id="SSF52540">
    <property type="entry name" value="P-loop containing nucleoside triphosphate hydrolases"/>
    <property type="match status" value="1"/>
</dbReference>
<dbReference type="Gene3D" id="3.40.50.300">
    <property type="entry name" value="P-loop containing nucleotide triphosphate hydrolases"/>
    <property type="match status" value="1"/>
</dbReference>
<proteinExistence type="inferred from homology"/>
<dbReference type="NCBIfam" id="TIGR01188">
    <property type="entry name" value="drrA"/>
    <property type="match status" value="1"/>
</dbReference>
<dbReference type="GO" id="GO:1900753">
    <property type="term" value="P:doxorubicin transport"/>
    <property type="evidence" value="ECO:0007669"/>
    <property type="project" value="InterPro"/>
</dbReference>
<dbReference type="InterPro" id="IPR017871">
    <property type="entry name" value="ABC_transporter-like_CS"/>
</dbReference>
<evidence type="ECO:0000256" key="3">
    <source>
        <dbReference type="ARBA" id="ARBA00022475"/>
    </source>
</evidence>
<keyword evidence="2" id="KW-0813">Transport</keyword>
<keyword evidence="5 10" id="KW-0067">ATP-binding</keyword>
<reference evidence="11" key="1">
    <citation type="submission" date="2018-04" db="EMBL/GenBank/DDBJ databases">
        <authorList>
            <person name="Cornet L."/>
        </authorList>
    </citation>
    <scope>NUCLEOTIDE SEQUENCE [LARGE SCALE GENOMIC DNA]</scope>
</reference>
<dbReference type="PANTHER" id="PTHR42711">
    <property type="entry name" value="ABC TRANSPORTER ATP-BINDING PROTEIN"/>
    <property type="match status" value="1"/>
</dbReference>
<evidence type="ECO:0000256" key="6">
    <source>
        <dbReference type="ARBA" id="ARBA00022967"/>
    </source>
</evidence>
<keyword evidence="4" id="KW-0547">Nucleotide-binding</keyword>
<dbReference type="GO" id="GO:0043215">
    <property type="term" value="P:daunorubicin transport"/>
    <property type="evidence" value="ECO:0007669"/>
    <property type="project" value="InterPro"/>
</dbReference>
<organism evidence="10 11">
    <name type="scientific">Leptolyngbya foveolarum</name>
    <dbReference type="NCBI Taxonomy" id="47253"/>
    <lineage>
        <taxon>Bacteria</taxon>
        <taxon>Bacillati</taxon>
        <taxon>Cyanobacteriota</taxon>
        <taxon>Cyanophyceae</taxon>
        <taxon>Leptolyngbyales</taxon>
        <taxon>Leptolyngbyaceae</taxon>
        <taxon>Leptolyngbya group</taxon>
        <taxon>Leptolyngbya</taxon>
    </lineage>
</organism>
<dbReference type="Proteomes" id="UP000249354">
    <property type="component" value="Unassembled WGS sequence"/>
</dbReference>
<evidence type="ECO:0000256" key="8">
    <source>
        <dbReference type="ARBA" id="ARBA00049985"/>
    </source>
</evidence>
<evidence type="ECO:0000256" key="2">
    <source>
        <dbReference type="ARBA" id="ARBA00022448"/>
    </source>
</evidence>
<dbReference type="PROSITE" id="PS50893">
    <property type="entry name" value="ABC_TRANSPORTER_2"/>
    <property type="match status" value="1"/>
</dbReference>
<keyword evidence="7" id="KW-0472">Membrane</keyword>
<dbReference type="PANTHER" id="PTHR42711:SF19">
    <property type="entry name" value="DOXORUBICIN RESISTANCE ATP-BINDING PROTEIN DRRA"/>
    <property type="match status" value="1"/>
</dbReference>
<dbReference type="SMART" id="SM00382">
    <property type="entry name" value="AAA"/>
    <property type="match status" value="1"/>
</dbReference>
<evidence type="ECO:0000313" key="11">
    <source>
        <dbReference type="Proteomes" id="UP000249354"/>
    </source>
</evidence>
<dbReference type="GO" id="GO:0016887">
    <property type="term" value="F:ATP hydrolysis activity"/>
    <property type="evidence" value="ECO:0007669"/>
    <property type="project" value="InterPro"/>
</dbReference>
<feature type="domain" description="ABC transporter" evidence="9">
    <location>
        <begin position="5"/>
        <end position="235"/>
    </location>
</feature>
<gene>
    <name evidence="10" type="ORF">DCF25_12505</name>
</gene>
<dbReference type="AlphaFoldDB" id="A0A2W4U4Y7"/>
<dbReference type="InterPro" id="IPR005894">
    <property type="entry name" value="DrrA"/>
</dbReference>
<dbReference type="InterPro" id="IPR050763">
    <property type="entry name" value="ABC_transporter_ATP-binding"/>
</dbReference>
<dbReference type="PROSITE" id="PS00211">
    <property type="entry name" value="ABC_TRANSPORTER_1"/>
    <property type="match status" value="1"/>
</dbReference>
<dbReference type="InterPro" id="IPR003593">
    <property type="entry name" value="AAA+_ATPase"/>
</dbReference>
<evidence type="ECO:0000256" key="4">
    <source>
        <dbReference type="ARBA" id="ARBA00022741"/>
    </source>
</evidence>
<comment type="subcellular location">
    <subcellularLocation>
        <location evidence="1">Cell membrane</location>
        <topology evidence="1">Peripheral membrane protein</topology>
        <orientation evidence="1">Cytoplasmic side</orientation>
    </subcellularLocation>
</comment>
<dbReference type="InterPro" id="IPR027417">
    <property type="entry name" value="P-loop_NTPase"/>
</dbReference>
<evidence type="ECO:0000313" key="10">
    <source>
        <dbReference type="EMBL" id="PZO16376.1"/>
    </source>
</evidence>
<dbReference type="GO" id="GO:0005886">
    <property type="term" value="C:plasma membrane"/>
    <property type="evidence" value="ECO:0007669"/>
    <property type="project" value="UniProtKB-SubCell"/>
</dbReference>
<comment type="similarity">
    <text evidence="8">Belongs to the ABC transporter superfamily. Drug exporter-1 (DrugE1) (TC 3.A.1.105) family.</text>
</comment>
<protein>
    <submittedName>
        <fullName evidence="10">Daunorubicin/doxorubicin resistance ABC transporter ATP-binding protein DrrA</fullName>
    </submittedName>
</protein>
<dbReference type="FunFam" id="3.40.50.300:FF:000589">
    <property type="entry name" value="ABC transporter, ATP-binding subunit"/>
    <property type="match status" value="1"/>
</dbReference>
<dbReference type="GO" id="GO:0005524">
    <property type="term" value="F:ATP binding"/>
    <property type="evidence" value="ECO:0007669"/>
    <property type="project" value="UniProtKB-KW"/>
</dbReference>
<evidence type="ECO:0000256" key="1">
    <source>
        <dbReference type="ARBA" id="ARBA00004413"/>
    </source>
</evidence>
<keyword evidence="3" id="KW-1003">Cell membrane</keyword>
<dbReference type="EMBL" id="QBMC01000081">
    <property type="protein sequence ID" value="PZO16376.1"/>
    <property type="molecule type" value="Genomic_DNA"/>
</dbReference>
<comment type="caution">
    <text evidence="10">The sequence shown here is derived from an EMBL/GenBank/DDBJ whole genome shotgun (WGS) entry which is preliminary data.</text>
</comment>
<keyword evidence="6" id="KW-1278">Translocase</keyword>
<sequence>MAPILEVTNLTKRFGKTVVLRGINLSAERGTVLGVLGPNGAGKTTAINCLTTLLVPDSGEAKIAGYDVVSDPAAVRSLIGLTGQFAAVDEALTARENLVLFGRLLRLKRNAAKRRADELLAQFELSEAANRPVKTFSGGMRRRLDLAASIVVLPLVLFLDEPTTGLDPRSRQQLWAVVKDLKAQGITIVLTTQYLEEADALADRIVVIDRGQVIAEGTVDELKDKVGGRFCELRLERAADLERVKDVLDRMGLSYAQVGLNEGARAEGMAKTLAVPAADGAKTLTEIVLKLENEGIELADISLRRPSLDDVFFALTGHTT</sequence>
<name>A0A2W4U4Y7_9CYAN</name>
<accession>A0A2W4U4Y7</accession>
<reference evidence="10 11" key="2">
    <citation type="submission" date="2018-06" db="EMBL/GenBank/DDBJ databases">
        <title>Metagenomic assembly of (sub)arctic Cyanobacteria and their associated microbiome from non-axenic cultures.</title>
        <authorList>
            <person name="Baurain D."/>
        </authorList>
    </citation>
    <scope>NUCLEOTIDE SEQUENCE [LARGE SCALE GENOMIC DNA]</scope>
    <source>
        <strain evidence="10">ULC129bin1</strain>
    </source>
</reference>
<evidence type="ECO:0000259" key="9">
    <source>
        <dbReference type="PROSITE" id="PS50893"/>
    </source>
</evidence>